<reference evidence="2" key="1">
    <citation type="journal article" date="2010" name="J. Integr. Plant Biol.">
        <title>Insights into the bamboo genome: syntenic relationships to rice and sorghum.</title>
        <authorList>
            <person name="Gui Y.J."/>
            <person name="Zhou Y."/>
            <person name="Wang Y."/>
            <person name="Wang S."/>
            <person name="Wang S.Y."/>
            <person name="Hu Y."/>
            <person name="Bo S.P."/>
            <person name="Chen H."/>
            <person name="Zhou C.P."/>
            <person name="Ma N.X."/>
            <person name="Zhang T.Z."/>
            <person name="Fan L.J."/>
        </authorList>
    </citation>
    <scope>NUCLEOTIDE SEQUENCE</scope>
    <source>
        <tissue evidence="2">Shoot</tissue>
    </source>
</reference>
<dbReference type="EMBL" id="GQ252847">
    <property type="protein sequence ID" value="ADB85330.1"/>
    <property type="molecule type" value="Genomic_DNA"/>
</dbReference>
<feature type="region of interest" description="Disordered" evidence="1">
    <location>
        <begin position="1"/>
        <end position="61"/>
    </location>
</feature>
<proteinExistence type="predicted"/>
<protein>
    <submittedName>
        <fullName evidence="2">Uncharacterized protein</fullName>
    </submittedName>
</protein>
<accession>D3IVJ0</accession>
<organism evidence="2">
    <name type="scientific">Phyllostachys edulis</name>
    <name type="common">Tortoise shell bamboo</name>
    <name type="synonym">Bambusa edulis</name>
    <dbReference type="NCBI Taxonomy" id="38705"/>
    <lineage>
        <taxon>Eukaryota</taxon>
        <taxon>Viridiplantae</taxon>
        <taxon>Streptophyta</taxon>
        <taxon>Embryophyta</taxon>
        <taxon>Tracheophyta</taxon>
        <taxon>Spermatophyta</taxon>
        <taxon>Magnoliopsida</taxon>
        <taxon>Liliopsida</taxon>
        <taxon>Poales</taxon>
        <taxon>Poaceae</taxon>
        <taxon>BOP clade</taxon>
        <taxon>Bambusoideae</taxon>
        <taxon>Arundinarodae</taxon>
        <taxon>Arundinarieae</taxon>
        <taxon>Arundinariinae</taxon>
        <taxon>Phyllostachys</taxon>
    </lineage>
</organism>
<dbReference type="AlphaFoldDB" id="D3IVJ0"/>
<name>D3IVJ0_PHYED</name>
<feature type="compositionally biased region" description="Basic and acidic residues" evidence="1">
    <location>
        <begin position="45"/>
        <end position="61"/>
    </location>
</feature>
<feature type="compositionally biased region" description="Basic and acidic residues" evidence="1">
    <location>
        <begin position="23"/>
        <end position="34"/>
    </location>
</feature>
<sequence>MDREGDKGQQVTGWSRPWGRSKKGGEGKPAEEACARQWRMKGAGHRGDLRREKPREKIGVI</sequence>
<evidence type="ECO:0000256" key="1">
    <source>
        <dbReference type="SAM" id="MobiDB-lite"/>
    </source>
</evidence>
<evidence type="ECO:0000313" key="2">
    <source>
        <dbReference type="EMBL" id="ADB85330.1"/>
    </source>
</evidence>